<dbReference type="PANTHER" id="PTHR15489">
    <property type="entry name" value="CASPASE 8 ASSOCIATED PROTEIN 2"/>
    <property type="match status" value="1"/>
</dbReference>
<protein>
    <recommendedName>
        <fullName evidence="4">Caspase 8 associated protein 2</fullName>
    </recommendedName>
</protein>
<dbReference type="Pfam" id="PF21227">
    <property type="entry name" value="Myb_DNA-binding_7"/>
    <property type="match status" value="1"/>
</dbReference>
<dbReference type="Gene3D" id="1.10.10.60">
    <property type="entry name" value="Homeodomain-like"/>
    <property type="match status" value="1"/>
</dbReference>
<dbReference type="PANTHER" id="PTHR15489:SF2">
    <property type="entry name" value="CASP8-ASSOCIATED PROTEIN 2"/>
    <property type="match status" value="1"/>
</dbReference>
<dbReference type="InterPro" id="IPR039674">
    <property type="entry name" value="FLASH"/>
</dbReference>
<sequence>MAADDDNGDGTSLFDVFSASPLKNNDEGSLDIYAGLDSAVSDSASKSCVPSRNCLDLYEEILTEEGTAKEATYNDLQVEYGKCQLQMKELMKKFKEIQTQNFSLKNENQSLKKNISALIKTARVEINRKDEEINNLHQRNDDREILLECQKRGPSLKTFSYLAAKLNKNPYQVSERFQQLMKLFEKSKCSRY</sequence>
<evidence type="ECO:0008006" key="4">
    <source>
        <dbReference type="Google" id="ProtNLM"/>
    </source>
</evidence>
<reference evidence="2 3" key="1">
    <citation type="submission" date="2021-02" db="EMBL/GenBank/DDBJ databases">
        <title>Safari Cat Assemblies.</title>
        <authorList>
            <person name="Bredemeyer K.R."/>
            <person name="Murphy W.J."/>
        </authorList>
    </citation>
    <scope>NUCLEOTIDE SEQUENCE [LARGE SCALE GENOMIC DNA]</scope>
</reference>
<reference evidence="2" key="3">
    <citation type="submission" date="2025-09" db="UniProtKB">
        <authorList>
            <consortium name="Ensembl"/>
        </authorList>
    </citation>
    <scope>IDENTIFICATION</scope>
    <source>
        <strain evidence="2">breed Abyssinian</strain>
    </source>
</reference>
<gene>
    <name evidence="2" type="primary">CASP8AP2</name>
</gene>
<dbReference type="Ensembl" id="ENSFCTT00005033467.1">
    <property type="protein sequence ID" value="ENSFCTP00005022600.1"/>
    <property type="gene ID" value="ENSFCTG00005011795.1"/>
</dbReference>
<feature type="coiled-coil region" evidence="1">
    <location>
        <begin position="73"/>
        <end position="139"/>
    </location>
</feature>
<proteinExistence type="predicted"/>
<name>A0ABI7XJ67_FELCA</name>
<evidence type="ECO:0000256" key="1">
    <source>
        <dbReference type="SAM" id="Coils"/>
    </source>
</evidence>
<dbReference type="GeneTree" id="ENSGT00620000088063"/>
<organism evidence="2 3">
    <name type="scientific">Felis catus</name>
    <name type="common">Cat</name>
    <name type="synonym">Felis silvestris catus</name>
    <dbReference type="NCBI Taxonomy" id="9685"/>
    <lineage>
        <taxon>Eukaryota</taxon>
        <taxon>Metazoa</taxon>
        <taxon>Chordata</taxon>
        <taxon>Craniata</taxon>
        <taxon>Vertebrata</taxon>
        <taxon>Euteleostomi</taxon>
        <taxon>Mammalia</taxon>
        <taxon>Eutheria</taxon>
        <taxon>Laurasiatheria</taxon>
        <taxon>Carnivora</taxon>
        <taxon>Feliformia</taxon>
        <taxon>Felidae</taxon>
        <taxon>Felinae</taxon>
        <taxon>Felis</taxon>
    </lineage>
</organism>
<keyword evidence="1" id="KW-0175">Coiled coil</keyword>
<accession>A0ABI7XJ67</accession>
<dbReference type="Proteomes" id="UP000823872">
    <property type="component" value="Chromosome B2"/>
</dbReference>
<evidence type="ECO:0000313" key="3">
    <source>
        <dbReference type="Proteomes" id="UP000823872"/>
    </source>
</evidence>
<keyword evidence="3" id="KW-1185">Reference proteome</keyword>
<reference evidence="2" key="2">
    <citation type="submission" date="2025-08" db="UniProtKB">
        <authorList>
            <consortium name="Ensembl"/>
        </authorList>
    </citation>
    <scope>IDENTIFICATION</scope>
    <source>
        <strain evidence="2">breed Abyssinian</strain>
    </source>
</reference>
<evidence type="ECO:0000313" key="2">
    <source>
        <dbReference type="Ensembl" id="ENSFCTP00005022600.1"/>
    </source>
</evidence>